<keyword evidence="10 15" id="KW-0733">Signal recognition particle</keyword>
<dbReference type="GO" id="GO:0030942">
    <property type="term" value="F:endoplasmic reticulum signal peptide binding"/>
    <property type="evidence" value="ECO:0000318"/>
    <property type="project" value="GO_Central"/>
</dbReference>
<dbReference type="GO" id="GO:0008312">
    <property type="term" value="F:7S RNA binding"/>
    <property type="evidence" value="ECO:0000318"/>
    <property type="project" value="GO_Central"/>
</dbReference>
<dbReference type="KEGG" id="smo:SELMODRAFT_82182"/>
<dbReference type="Pfam" id="PF00448">
    <property type="entry name" value="SRP54"/>
    <property type="match status" value="1"/>
</dbReference>
<sequence>MVLGELGSRISGAIQRLNTATVIDDKALTICVNEITHALLQADVQFKLVQALSSNVRKSVEKLAAGHDKRHIIQKAVFHELRAMLDAGKPSFTPTKGRTNVVMLVGLQGCGKTTTCTKYALHYRKKGFNPALVCADTFRAGAFDQLKQNATKVKIPFYGSYTETDPVVIAQEGVRKFADAKHDLIILDTSGRHKQENALFEEMRQLAAATNPDLIIFVMDSSIGQAANDQALAFRESAKVGAVIITKIDGHAKGGGALSAVAATKSPIIFLGTGEKADAFETFESKAFVSRLLGMGDIAGFANKIKEVVPSELQPELVQKLADGNISFKFLCDQIENITSMGSLSQLMSMIPGFNNINVQSFDIQQFRKYRVILDSMTNEERNSSSLSESRILRLAKGSGTSVDNVQQMVNHVKTMSKQMKGLKLNKKGDLGKGKSMQDLSKMLPANIVKQFGGMGGLQTLMKQLPR</sequence>
<evidence type="ECO:0000256" key="3">
    <source>
        <dbReference type="ARBA" id="ARBA00005450"/>
    </source>
</evidence>
<evidence type="ECO:0000259" key="16">
    <source>
        <dbReference type="PROSITE" id="PS00300"/>
    </source>
</evidence>
<evidence type="ECO:0000256" key="8">
    <source>
        <dbReference type="ARBA" id="ARBA00022884"/>
    </source>
</evidence>
<organism evidence="18">
    <name type="scientific">Selaginella moellendorffii</name>
    <name type="common">Spikemoss</name>
    <dbReference type="NCBI Taxonomy" id="88036"/>
    <lineage>
        <taxon>Eukaryota</taxon>
        <taxon>Viridiplantae</taxon>
        <taxon>Streptophyta</taxon>
        <taxon>Embryophyta</taxon>
        <taxon>Tracheophyta</taxon>
        <taxon>Lycopodiopsida</taxon>
        <taxon>Selaginellales</taxon>
        <taxon>Selaginellaceae</taxon>
        <taxon>Selaginella</taxon>
    </lineage>
</organism>
<dbReference type="OrthoDB" id="10250817at2759"/>
<dbReference type="eggNOG" id="KOG0780">
    <property type="taxonomic scope" value="Eukaryota"/>
</dbReference>
<dbReference type="GO" id="GO:0005525">
    <property type="term" value="F:GTP binding"/>
    <property type="evidence" value="ECO:0007669"/>
    <property type="project" value="UniProtKB-UniRule"/>
</dbReference>
<evidence type="ECO:0000256" key="13">
    <source>
        <dbReference type="ARBA" id="ARBA00046020"/>
    </source>
</evidence>
<protein>
    <recommendedName>
        <fullName evidence="15">Signal recognition particle 54 kDa protein</fullName>
    </recommendedName>
</protein>
<comment type="similarity">
    <text evidence="3 15">Belongs to the GTP-binding SRP family. SRP54 subfamily.</text>
</comment>
<dbReference type="InterPro" id="IPR042101">
    <property type="entry name" value="SRP54_N_sf"/>
</dbReference>
<evidence type="ECO:0000256" key="12">
    <source>
        <dbReference type="ARBA" id="ARBA00034796"/>
    </source>
</evidence>
<dbReference type="Proteomes" id="UP000001514">
    <property type="component" value="Unassembled WGS sequence"/>
</dbReference>
<dbReference type="CDD" id="cd17875">
    <property type="entry name" value="SRP54_G"/>
    <property type="match status" value="1"/>
</dbReference>
<dbReference type="InterPro" id="IPR000897">
    <property type="entry name" value="SRP54_GTPase_dom"/>
</dbReference>
<dbReference type="AlphaFoldDB" id="D8R0L6"/>
<keyword evidence="5 15" id="KW-0547">Nucleotide-binding</keyword>
<dbReference type="STRING" id="88036.D8R0L6"/>
<dbReference type="InterPro" id="IPR036225">
    <property type="entry name" value="SRP/SRP_N"/>
</dbReference>
<reference evidence="17 18" key="1">
    <citation type="journal article" date="2011" name="Science">
        <title>The Selaginella genome identifies genetic changes associated with the evolution of vascular plants.</title>
        <authorList>
            <person name="Banks J.A."/>
            <person name="Nishiyama T."/>
            <person name="Hasebe M."/>
            <person name="Bowman J.L."/>
            <person name="Gribskov M."/>
            <person name="dePamphilis C."/>
            <person name="Albert V.A."/>
            <person name="Aono N."/>
            <person name="Aoyama T."/>
            <person name="Ambrose B.A."/>
            <person name="Ashton N.W."/>
            <person name="Axtell M.J."/>
            <person name="Barker E."/>
            <person name="Barker M.S."/>
            <person name="Bennetzen J.L."/>
            <person name="Bonawitz N.D."/>
            <person name="Chapple C."/>
            <person name="Cheng C."/>
            <person name="Correa L.G."/>
            <person name="Dacre M."/>
            <person name="DeBarry J."/>
            <person name="Dreyer I."/>
            <person name="Elias M."/>
            <person name="Engstrom E.M."/>
            <person name="Estelle M."/>
            <person name="Feng L."/>
            <person name="Finet C."/>
            <person name="Floyd S.K."/>
            <person name="Frommer W.B."/>
            <person name="Fujita T."/>
            <person name="Gramzow L."/>
            <person name="Gutensohn M."/>
            <person name="Harholt J."/>
            <person name="Hattori M."/>
            <person name="Heyl A."/>
            <person name="Hirai T."/>
            <person name="Hiwatashi Y."/>
            <person name="Ishikawa M."/>
            <person name="Iwata M."/>
            <person name="Karol K.G."/>
            <person name="Koehler B."/>
            <person name="Kolukisaoglu U."/>
            <person name="Kubo M."/>
            <person name="Kurata T."/>
            <person name="Lalonde S."/>
            <person name="Li K."/>
            <person name="Li Y."/>
            <person name="Litt A."/>
            <person name="Lyons E."/>
            <person name="Manning G."/>
            <person name="Maruyama T."/>
            <person name="Michael T.P."/>
            <person name="Mikami K."/>
            <person name="Miyazaki S."/>
            <person name="Morinaga S."/>
            <person name="Murata T."/>
            <person name="Mueller-Roeber B."/>
            <person name="Nelson D.R."/>
            <person name="Obara M."/>
            <person name="Oguri Y."/>
            <person name="Olmstead R.G."/>
            <person name="Onodera N."/>
            <person name="Petersen B.L."/>
            <person name="Pils B."/>
            <person name="Prigge M."/>
            <person name="Rensing S.A."/>
            <person name="Riano-Pachon D.M."/>
            <person name="Roberts A.W."/>
            <person name="Sato Y."/>
            <person name="Scheller H.V."/>
            <person name="Schulz B."/>
            <person name="Schulz C."/>
            <person name="Shakirov E.V."/>
            <person name="Shibagaki N."/>
            <person name="Shinohara N."/>
            <person name="Shippen D.E."/>
            <person name="Soerensen I."/>
            <person name="Sotooka R."/>
            <person name="Sugimoto N."/>
            <person name="Sugita M."/>
            <person name="Sumikawa N."/>
            <person name="Tanurdzic M."/>
            <person name="Theissen G."/>
            <person name="Ulvskov P."/>
            <person name="Wakazuki S."/>
            <person name="Weng J.K."/>
            <person name="Willats W.W."/>
            <person name="Wipf D."/>
            <person name="Wolf P.G."/>
            <person name="Yang L."/>
            <person name="Zimmer A.D."/>
            <person name="Zhu Q."/>
            <person name="Mitros T."/>
            <person name="Hellsten U."/>
            <person name="Loque D."/>
            <person name="Otillar R."/>
            <person name="Salamov A."/>
            <person name="Schmutz J."/>
            <person name="Shapiro H."/>
            <person name="Lindquist E."/>
            <person name="Lucas S."/>
            <person name="Rokhsar D."/>
            <person name="Grigoriev I.V."/>
        </authorList>
    </citation>
    <scope>NUCLEOTIDE SEQUENCE [LARGE SCALE GENOMIC DNA]</scope>
</reference>
<dbReference type="Pfam" id="PF02881">
    <property type="entry name" value="SRP54_N"/>
    <property type="match status" value="1"/>
</dbReference>
<dbReference type="InterPro" id="IPR022941">
    <property type="entry name" value="SRP54"/>
</dbReference>
<dbReference type="SUPFAM" id="SSF52540">
    <property type="entry name" value="P-loop containing nucleoside triphosphate hydrolases"/>
    <property type="match status" value="1"/>
</dbReference>
<name>D8R0L6_SELML</name>
<dbReference type="NCBIfam" id="TIGR01425">
    <property type="entry name" value="SRP54_euk"/>
    <property type="match status" value="1"/>
</dbReference>
<comment type="catalytic activity">
    <reaction evidence="14">
        <text>GTP + H2O = GDP + phosphate + H(+)</text>
        <dbReference type="Rhea" id="RHEA:19669"/>
        <dbReference type="ChEBI" id="CHEBI:15377"/>
        <dbReference type="ChEBI" id="CHEBI:15378"/>
        <dbReference type="ChEBI" id="CHEBI:37565"/>
        <dbReference type="ChEBI" id="CHEBI:43474"/>
        <dbReference type="ChEBI" id="CHEBI:58189"/>
        <dbReference type="EC" id="3.6.5.4"/>
    </reaction>
    <physiologicalReaction direction="left-to-right" evidence="14">
        <dbReference type="Rhea" id="RHEA:19670"/>
    </physiologicalReaction>
</comment>
<dbReference type="FunFam" id="3.40.50.300:FF:000022">
    <property type="entry name" value="Signal recognition particle 54 kDa subunit"/>
    <property type="match status" value="1"/>
</dbReference>
<dbReference type="EMBL" id="GL377569">
    <property type="protein sequence ID" value="EFJ34601.1"/>
    <property type="molecule type" value="Genomic_DNA"/>
</dbReference>
<dbReference type="InterPro" id="IPR027417">
    <property type="entry name" value="P-loop_NTPase"/>
</dbReference>
<comment type="subunit">
    <text evidence="12 15">Component of a signal recognition particle (SRP) complex that consists of a 7SL RNA molecule of 300 nucleotides and six protein subunits: SRP72, SRP68, SRP54, SRP19, SRP14 and SRP9.</text>
</comment>
<dbReference type="SMART" id="SM00382">
    <property type="entry name" value="AAA"/>
    <property type="match status" value="1"/>
</dbReference>
<dbReference type="GO" id="GO:0003924">
    <property type="term" value="F:GTPase activity"/>
    <property type="evidence" value="ECO:0007669"/>
    <property type="project" value="UniProtKB-UniRule"/>
</dbReference>
<dbReference type="PROSITE" id="PS00300">
    <property type="entry name" value="SRP54"/>
    <property type="match status" value="1"/>
</dbReference>
<dbReference type="Gene3D" id="3.40.50.300">
    <property type="entry name" value="P-loop containing nucleotide triphosphate hydrolases"/>
    <property type="match status" value="1"/>
</dbReference>
<dbReference type="PANTHER" id="PTHR11564:SF5">
    <property type="entry name" value="SIGNAL RECOGNITION PARTICLE SUBUNIT SRP54"/>
    <property type="match status" value="1"/>
</dbReference>
<evidence type="ECO:0000256" key="5">
    <source>
        <dbReference type="ARBA" id="ARBA00022741"/>
    </source>
</evidence>
<dbReference type="SMART" id="SM00962">
    <property type="entry name" value="SRP54"/>
    <property type="match status" value="1"/>
</dbReference>
<dbReference type="OMA" id="RRFNTSC"/>
<evidence type="ECO:0000256" key="6">
    <source>
        <dbReference type="ARBA" id="ARBA00022801"/>
    </source>
</evidence>
<dbReference type="Pfam" id="PF02978">
    <property type="entry name" value="SRP_SPB"/>
    <property type="match status" value="1"/>
</dbReference>
<dbReference type="SMART" id="SM00963">
    <property type="entry name" value="SRP54_N"/>
    <property type="match status" value="1"/>
</dbReference>
<evidence type="ECO:0000256" key="14">
    <source>
        <dbReference type="ARBA" id="ARBA00048157"/>
    </source>
</evidence>
<dbReference type="InterPro" id="IPR003593">
    <property type="entry name" value="AAA+_ATPase"/>
</dbReference>
<evidence type="ECO:0000313" key="18">
    <source>
        <dbReference type="Proteomes" id="UP000001514"/>
    </source>
</evidence>
<dbReference type="SUPFAM" id="SSF47364">
    <property type="entry name" value="Domain of the SRP/SRP receptor G-proteins"/>
    <property type="match status" value="1"/>
</dbReference>
<dbReference type="InterPro" id="IPR004125">
    <property type="entry name" value="Signal_recog_particle_SRP54_M"/>
</dbReference>
<keyword evidence="8 15" id="KW-0694">RNA-binding</keyword>
<keyword evidence="11 15" id="KW-0687">Ribonucleoprotein</keyword>
<comment type="domain">
    <text evidence="15">The M domain binds the 7SL RNA in presence of SRP19 and binds the signal sequence of presecretory proteins.</text>
</comment>
<evidence type="ECO:0000256" key="15">
    <source>
        <dbReference type="RuleBase" id="RU364034"/>
    </source>
</evidence>
<dbReference type="GO" id="GO:0005786">
    <property type="term" value="C:signal recognition particle, endoplasmic reticulum targeting"/>
    <property type="evidence" value="ECO:0000318"/>
    <property type="project" value="GO_Central"/>
</dbReference>
<dbReference type="HAMAP" id="MF_00306">
    <property type="entry name" value="SRP54"/>
    <property type="match status" value="1"/>
</dbReference>
<keyword evidence="4 15" id="KW-0963">Cytoplasm</keyword>
<comment type="function">
    <text evidence="13 15">Component of the signal recognition particle (SRP) complex, a ribonucleoprotein complex that mediates the cotranslational targeting of secretory and membrane proteins to the endoplasmic reticulum (ER). As part of the SRP complex, associates with the SRP receptor (SR) component SRPRA to target secretory proteins to the endoplasmic reticulum membrane. Binds to the signal sequence of presecretory proteins when they emerge from the ribosomes. Displays basal GTPase activity, and stimulates reciprocal GTPase activation of the SR subunit SRPRA. Forms a guanosine 5'-triphosphate (GTP)-dependent complex with the SR subunit SRPRA. SR compaction and GTPase mediated rearrangement of SR drive SRP-mediated cotranslational protein translocation into the ER. Requires the presence of SRP9/SRP14 and/or SRP19 to stably interact with RNA.</text>
</comment>
<comment type="domain">
    <text evidence="15">The NG domain, also named G domain, is a special guanosine triphosphatase (GTPase) domain, which binds GTP and forms a guanosine 5'-triphosphate (GTP)-dependent complex with a homologous NG domain in the SRP receptor subunit SRPRA. The two NG domains undergo cooperative rearrangements upon their assembly, which culminate in the reciprocal activation of the GTPase activity of one another. SRP receptor compaction upon binding with cargo-loaded SRP and GTPase rearrangement drive SRP-mediated cotranslational protein translocation into the ER.</text>
</comment>
<dbReference type="PANTHER" id="PTHR11564">
    <property type="entry name" value="SIGNAL RECOGNITION PARTICLE 54K PROTEIN SRP54"/>
    <property type="match status" value="1"/>
</dbReference>
<accession>D8R0L6</accession>
<evidence type="ECO:0000256" key="10">
    <source>
        <dbReference type="ARBA" id="ARBA00023135"/>
    </source>
</evidence>
<dbReference type="GO" id="GO:0005829">
    <property type="term" value="C:cytosol"/>
    <property type="evidence" value="ECO:0000318"/>
    <property type="project" value="GO_Central"/>
</dbReference>
<dbReference type="GO" id="GO:0005783">
    <property type="term" value="C:endoplasmic reticulum"/>
    <property type="evidence" value="ECO:0007669"/>
    <property type="project" value="UniProtKB-SubCell"/>
</dbReference>
<evidence type="ECO:0000256" key="1">
    <source>
        <dbReference type="ARBA" id="ARBA00004240"/>
    </source>
</evidence>
<gene>
    <name evidence="17" type="ORF">SELMODRAFT_82182</name>
</gene>
<keyword evidence="6" id="KW-0378">Hydrolase</keyword>
<dbReference type="Gramene" id="EFJ34601">
    <property type="protein sequence ID" value="EFJ34601"/>
    <property type="gene ID" value="SELMODRAFT_82182"/>
</dbReference>
<evidence type="ECO:0000256" key="2">
    <source>
        <dbReference type="ARBA" id="ARBA00004496"/>
    </source>
</evidence>
<evidence type="ECO:0000256" key="9">
    <source>
        <dbReference type="ARBA" id="ARBA00023134"/>
    </source>
</evidence>
<dbReference type="InterPro" id="IPR006325">
    <property type="entry name" value="SRP54_euk"/>
</dbReference>
<evidence type="ECO:0000256" key="4">
    <source>
        <dbReference type="ARBA" id="ARBA00022490"/>
    </source>
</evidence>
<evidence type="ECO:0000256" key="7">
    <source>
        <dbReference type="ARBA" id="ARBA00022824"/>
    </source>
</evidence>
<evidence type="ECO:0000256" key="11">
    <source>
        <dbReference type="ARBA" id="ARBA00023274"/>
    </source>
</evidence>
<keyword evidence="9 15" id="KW-0342">GTP-binding</keyword>
<dbReference type="InterPro" id="IPR036891">
    <property type="entry name" value="Signal_recog_part_SRP54_M_sf"/>
</dbReference>
<dbReference type="HOGENOM" id="CLU_009301_6_1_1"/>
<comment type="subcellular location">
    <subcellularLocation>
        <location evidence="2 15">Cytoplasm</location>
    </subcellularLocation>
    <subcellularLocation>
        <location evidence="1 15">Endoplasmic reticulum</location>
    </subcellularLocation>
</comment>
<proteinExistence type="inferred from homology"/>
<dbReference type="Gene3D" id="1.10.260.30">
    <property type="entry name" value="Signal recognition particle, SRP54 subunit, M-domain"/>
    <property type="match status" value="1"/>
</dbReference>
<dbReference type="InParanoid" id="D8R0L6"/>
<evidence type="ECO:0000313" key="17">
    <source>
        <dbReference type="EMBL" id="EFJ34601.1"/>
    </source>
</evidence>
<dbReference type="GO" id="GO:0006616">
    <property type="term" value="P:SRP-dependent cotranslational protein targeting to membrane, translocation"/>
    <property type="evidence" value="ECO:0000318"/>
    <property type="project" value="GO_Central"/>
</dbReference>
<feature type="domain" description="SRP54-type proteins GTP-binding" evidence="16">
    <location>
        <begin position="267"/>
        <end position="280"/>
    </location>
</feature>
<dbReference type="InterPro" id="IPR013822">
    <property type="entry name" value="Signal_recog_particl_SRP54_hlx"/>
</dbReference>
<dbReference type="SUPFAM" id="SSF47446">
    <property type="entry name" value="Signal peptide-binding domain"/>
    <property type="match status" value="1"/>
</dbReference>
<keyword evidence="18" id="KW-1185">Reference proteome</keyword>
<keyword evidence="7 15" id="KW-0256">Endoplasmic reticulum</keyword>
<dbReference type="Gene3D" id="1.20.120.140">
    <property type="entry name" value="Signal recognition particle SRP54, nucleotide-binding domain"/>
    <property type="match status" value="1"/>
</dbReference>